<evidence type="ECO:0000313" key="2">
    <source>
        <dbReference type="Proteomes" id="UP000547976"/>
    </source>
</evidence>
<gene>
    <name evidence="1" type="ORF">FSUBG_8716</name>
</gene>
<keyword evidence="2" id="KW-1185">Reference proteome</keyword>
<dbReference type="EMBL" id="JAAOAV010000123">
    <property type="protein sequence ID" value="KAF5596761.1"/>
    <property type="molecule type" value="Genomic_DNA"/>
</dbReference>
<dbReference type="Proteomes" id="UP000547976">
    <property type="component" value="Unassembled WGS sequence"/>
</dbReference>
<reference evidence="1 2" key="1">
    <citation type="submission" date="2020-05" db="EMBL/GenBank/DDBJ databases">
        <title>Identification and distribution of gene clusters putatively required for synthesis of sphingolipid metabolism inhibitors in phylogenetically diverse species of the filamentous fungus Fusarium.</title>
        <authorList>
            <person name="Kim H.-S."/>
            <person name="Busman M."/>
            <person name="Brown D.W."/>
            <person name="Divon H."/>
            <person name="Uhlig S."/>
            <person name="Proctor R.H."/>
        </authorList>
    </citation>
    <scope>NUCLEOTIDE SEQUENCE [LARGE SCALE GENOMIC DNA]</scope>
    <source>
        <strain evidence="1 2">NRRL 66333</strain>
    </source>
</reference>
<protein>
    <submittedName>
        <fullName evidence="1">Kinase-like domain protein</fullName>
    </submittedName>
</protein>
<accession>A0A8H5URI5</accession>
<sequence>MAQQSTPSPSRADSYVHAYLNLSQITLDVVERLDERIPSGKTTMTVDIMDAFPSTKSFVKLVQFENNQGIAETAVLKLYDRTCPGRIRKFIDPSMSAEQAFLRFVRTGEMRELVPEMEITWKNTLNTQGAVDYFEYEPQQAVKYFTMSKFEAHVWYEFYHRHKTELRAYKQLNSMQGREIPRLYANVRIPLSVVHPGTGKATPDEEEFLCVPGLLLQYSACNKLNDLKLPWQNPTASEQAYRDWSALTERAVNAMDQINEFGVVLKNYSNNVMFKNANGVLEPYIIDFAQAALKEDLVDYLIRERNMEATDFPPRQREIMYWNRARDYGNPASVDQAFSDHDGLHIPCQLPDYEARIKEIRQQGQSGKSQSSQTQGD</sequence>
<dbReference type="GO" id="GO:0016301">
    <property type="term" value="F:kinase activity"/>
    <property type="evidence" value="ECO:0007669"/>
    <property type="project" value="UniProtKB-KW"/>
</dbReference>
<proteinExistence type="predicted"/>
<evidence type="ECO:0000313" key="1">
    <source>
        <dbReference type="EMBL" id="KAF5596761.1"/>
    </source>
</evidence>
<organism evidence="1 2">
    <name type="scientific">Gibberella subglutinans</name>
    <name type="common">Fusarium subglutinans</name>
    <dbReference type="NCBI Taxonomy" id="42677"/>
    <lineage>
        <taxon>Eukaryota</taxon>
        <taxon>Fungi</taxon>
        <taxon>Dikarya</taxon>
        <taxon>Ascomycota</taxon>
        <taxon>Pezizomycotina</taxon>
        <taxon>Sordariomycetes</taxon>
        <taxon>Hypocreomycetidae</taxon>
        <taxon>Hypocreales</taxon>
        <taxon>Nectriaceae</taxon>
        <taxon>Fusarium</taxon>
        <taxon>Fusarium fujikuroi species complex</taxon>
    </lineage>
</organism>
<comment type="caution">
    <text evidence="1">The sequence shown here is derived from an EMBL/GenBank/DDBJ whole genome shotgun (WGS) entry which is preliminary data.</text>
</comment>
<dbReference type="RefSeq" id="XP_036535748.1">
    <property type="nucleotide sequence ID" value="XM_036687151.1"/>
</dbReference>
<name>A0A8H5URI5_GIBSU</name>
<keyword evidence="1" id="KW-0808">Transferase</keyword>
<dbReference type="GeneID" id="59321869"/>
<keyword evidence="1" id="KW-0418">Kinase</keyword>
<dbReference type="OrthoDB" id="5134445at2759"/>
<dbReference type="AlphaFoldDB" id="A0A8H5URI5"/>